<feature type="transmembrane region" description="Helical" evidence="1">
    <location>
        <begin position="719"/>
        <end position="741"/>
    </location>
</feature>
<sequence>MGDPACWSGGFTWSVCCDPAVFGSGGNPACWDETFGFERCCRPAASSSAAVAVPEAEASDVAGGGCWSGGRSWRLCCDMVEFGTMGNPVCWDAGRHFERCCLPTFFREQGDKATDAETAAWVPCAQAIEKLGLPAGMWGVMGDTVTVEEAKCLGRYFLPVWLVLRQREGDSCPLPSDLNAPQGLCVPLECSEEAVGRWFELWWLAVLGFVRIPQGVGSLPPPPATSVQKTCSEGVRHMWRFQREIDDPGTLNDLLLLEVPWRGALSTSSRLVRTRGLLGALRQVPARALGWTAMMLGLALFPRCLLAVGWRGGSRAPLGRGDGRSLAADVLRVAFTLGAVHEHAEEFGPCKKTECLTCFSRLGRIQWFQGVNLGFLAISAYLAMANASATRVGAATASGASQEAADSSKALRSRNALQRAAAVAGRCTLCLLRRWLSVGPLLAFWTAVYLALHATELYSALAVEAHELYIWYELGGSICSRWDRLLPSLLLVHQPILGHGSPCPFQPIFESLTLISAGLSLMSLSFPGLGVWGYGALFALACAAVPRESFPAKSLGNLLPPALGVAALARALGAGTAAPGPPGTGQGGRLLASRRLLVLAGLAALTAAECLMRLGERMGWTLEILRPAVEAPYLLGLVLLLRAGELQPAPRTPSAPAGSARAPGRERRTQRAPVCWLRRALEGLVQLSPGVNACNFLLLHLVSYAARGSPAAGCSKLDIAAWSGSVFLASLVVAAGVYFLVEAPWRTLAAAAR</sequence>
<proteinExistence type="predicted"/>
<reference evidence="2" key="1">
    <citation type="submission" date="2021-01" db="EMBL/GenBank/DDBJ databases">
        <authorList>
            <person name="Corre E."/>
            <person name="Pelletier E."/>
            <person name="Niang G."/>
            <person name="Scheremetjew M."/>
            <person name="Finn R."/>
            <person name="Kale V."/>
            <person name="Holt S."/>
            <person name="Cochrane G."/>
            <person name="Meng A."/>
            <person name="Brown T."/>
            <person name="Cohen L."/>
        </authorList>
    </citation>
    <scope>NUCLEOTIDE SEQUENCE</scope>
    <source>
        <strain evidence="2">CCMP3105</strain>
    </source>
</reference>
<organism evidence="2">
    <name type="scientific">Alexandrium monilatum</name>
    <dbReference type="NCBI Taxonomy" id="311494"/>
    <lineage>
        <taxon>Eukaryota</taxon>
        <taxon>Sar</taxon>
        <taxon>Alveolata</taxon>
        <taxon>Dinophyceae</taxon>
        <taxon>Gonyaulacales</taxon>
        <taxon>Pyrocystaceae</taxon>
        <taxon>Alexandrium</taxon>
    </lineage>
</organism>
<keyword evidence="1" id="KW-0812">Transmembrane</keyword>
<accession>A0A7S4SE98</accession>
<dbReference type="AlphaFoldDB" id="A0A7S4SE98"/>
<evidence type="ECO:0000256" key="1">
    <source>
        <dbReference type="SAM" id="Phobius"/>
    </source>
</evidence>
<keyword evidence="1" id="KW-1133">Transmembrane helix</keyword>
<gene>
    <name evidence="2" type="ORF">AMON00008_LOCUS48903</name>
</gene>
<evidence type="ECO:0000313" key="2">
    <source>
        <dbReference type="EMBL" id="CAE4642822.1"/>
    </source>
</evidence>
<keyword evidence="1" id="KW-0472">Membrane</keyword>
<protein>
    <submittedName>
        <fullName evidence="2">Uncharacterized protein</fullName>
    </submittedName>
</protein>
<name>A0A7S4SE98_9DINO</name>
<dbReference type="EMBL" id="HBNR01069063">
    <property type="protein sequence ID" value="CAE4642822.1"/>
    <property type="molecule type" value="Transcribed_RNA"/>
</dbReference>